<gene>
    <name evidence="3" type="ORF">JOF56_007180</name>
</gene>
<keyword evidence="4" id="KW-1185">Reference proteome</keyword>
<dbReference type="RefSeq" id="WP_209643822.1">
    <property type="nucleotide sequence ID" value="NZ_JAGINW010000001.1"/>
</dbReference>
<name>A0ABS4TS69_9PSEU</name>
<organism evidence="3 4">
    <name type="scientific">Kibdelosporangium banguiense</name>
    <dbReference type="NCBI Taxonomy" id="1365924"/>
    <lineage>
        <taxon>Bacteria</taxon>
        <taxon>Bacillati</taxon>
        <taxon>Actinomycetota</taxon>
        <taxon>Actinomycetes</taxon>
        <taxon>Pseudonocardiales</taxon>
        <taxon>Pseudonocardiaceae</taxon>
        <taxon>Kibdelosporangium</taxon>
    </lineage>
</organism>
<comment type="caution">
    <text evidence="3">The sequence shown here is derived from an EMBL/GenBank/DDBJ whole genome shotgun (WGS) entry which is preliminary data.</text>
</comment>
<protein>
    <recommendedName>
        <fullName evidence="5">Small secreted protein</fullName>
    </recommendedName>
</protein>
<sequence>MPAGRTTIIAVVAGFALVTAGCGGTQQNTGPATGSNTVTQPPSSTSGTVDQAKVDFADDVCGAMQEFITPATSFRPDTSSPAAALNSLKTQLGTMSTGLDKANRKLTDVDAAGVPDGKAAVTELQKTFTQLKQTVDTTKTKLEGVDPNNPQAIGAAVQSVSKDLAALGNMQNPLDQPALKSADMEAAAKRAPACQKIKTQIGGSVTTGSATVTPTTR</sequence>
<evidence type="ECO:0000256" key="1">
    <source>
        <dbReference type="SAM" id="MobiDB-lite"/>
    </source>
</evidence>
<keyword evidence="2" id="KW-0732">Signal</keyword>
<dbReference type="Proteomes" id="UP001519332">
    <property type="component" value="Unassembled WGS sequence"/>
</dbReference>
<dbReference type="Gene3D" id="1.20.1480.30">
    <property type="entry name" value="Designed four-helix bundle protein"/>
    <property type="match status" value="1"/>
</dbReference>
<proteinExistence type="predicted"/>
<feature type="chain" id="PRO_5045093624" description="Small secreted protein" evidence="2">
    <location>
        <begin position="21"/>
        <end position="217"/>
    </location>
</feature>
<evidence type="ECO:0008006" key="5">
    <source>
        <dbReference type="Google" id="ProtNLM"/>
    </source>
</evidence>
<dbReference type="EMBL" id="JAGINW010000001">
    <property type="protein sequence ID" value="MBP2326795.1"/>
    <property type="molecule type" value="Genomic_DNA"/>
</dbReference>
<evidence type="ECO:0000313" key="4">
    <source>
        <dbReference type="Proteomes" id="UP001519332"/>
    </source>
</evidence>
<evidence type="ECO:0000313" key="3">
    <source>
        <dbReference type="EMBL" id="MBP2326795.1"/>
    </source>
</evidence>
<reference evidence="3 4" key="1">
    <citation type="submission" date="2021-03" db="EMBL/GenBank/DDBJ databases">
        <title>Sequencing the genomes of 1000 actinobacteria strains.</title>
        <authorList>
            <person name="Klenk H.-P."/>
        </authorList>
    </citation>
    <scope>NUCLEOTIDE SEQUENCE [LARGE SCALE GENOMIC DNA]</scope>
    <source>
        <strain evidence="3 4">DSM 46670</strain>
    </source>
</reference>
<feature type="region of interest" description="Disordered" evidence="1">
    <location>
        <begin position="26"/>
        <end position="49"/>
    </location>
</feature>
<accession>A0ABS4TS69</accession>
<evidence type="ECO:0000256" key="2">
    <source>
        <dbReference type="SAM" id="SignalP"/>
    </source>
</evidence>
<feature type="signal peptide" evidence="2">
    <location>
        <begin position="1"/>
        <end position="20"/>
    </location>
</feature>
<dbReference type="PROSITE" id="PS51257">
    <property type="entry name" value="PROKAR_LIPOPROTEIN"/>
    <property type="match status" value="1"/>
</dbReference>